<dbReference type="EMBL" id="JAJEQF010000016">
    <property type="protein sequence ID" value="MCC2167604.1"/>
    <property type="molecule type" value="Genomic_DNA"/>
</dbReference>
<accession>A0AAE3AXA7</accession>
<evidence type="ECO:0000313" key="3">
    <source>
        <dbReference type="Proteomes" id="UP001199355"/>
    </source>
</evidence>
<feature type="domain" description="N-acetyltransferase" evidence="1">
    <location>
        <begin position="10"/>
        <end position="145"/>
    </location>
</feature>
<dbReference type="Proteomes" id="UP001199355">
    <property type="component" value="Unassembled WGS sequence"/>
</dbReference>
<dbReference type="CDD" id="cd04301">
    <property type="entry name" value="NAT_SF"/>
    <property type="match status" value="1"/>
</dbReference>
<dbReference type="PROSITE" id="PS51186">
    <property type="entry name" value="GNAT"/>
    <property type="match status" value="1"/>
</dbReference>
<evidence type="ECO:0000259" key="1">
    <source>
        <dbReference type="PROSITE" id="PS51186"/>
    </source>
</evidence>
<evidence type="ECO:0000313" key="2">
    <source>
        <dbReference type="EMBL" id="MCC2167604.1"/>
    </source>
</evidence>
<protein>
    <submittedName>
        <fullName evidence="2">GNAT family N-acetyltransferase</fullName>
    </submittedName>
</protein>
<dbReference type="Pfam" id="PF00583">
    <property type="entry name" value="Acetyltransf_1"/>
    <property type="match status" value="1"/>
</dbReference>
<proteinExistence type="predicted"/>
<keyword evidence="3" id="KW-1185">Reference proteome</keyword>
<name>A0AAE3AXA7_9FIRM</name>
<dbReference type="InterPro" id="IPR016181">
    <property type="entry name" value="Acyl_CoA_acyltransferase"/>
</dbReference>
<comment type="caution">
    <text evidence="2">The sequence shown here is derived from an EMBL/GenBank/DDBJ whole genome shotgun (WGS) entry which is preliminary data.</text>
</comment>
<dbReference type="Gene3D" id="3.40.630.30">
    <property type="match status" value="1"/>
</dbReference>
<sequence>MDLEALSKHFFVRALETEDVDIIYDLCSKNKLFYEFHQPFVTRESILDDRNALPPGKSKEDKAYIGLFDGDTLVAVMDLILGYPTEEIVWIGFFMMDTAYQNQGIGTQIIQEAVEAMRNAGYREIRLGVDYGNPQSFTFWSKNKF</sequence>
<dbReference type="SUPFAM" id="SSF55729">
    <property type="entry name" value="Acyl-CoA N-acyltransferases (Nat)"/>
    <property type="match status" value="1"/>
</dbReference>
<reference evidence="2 3" key="1">
    <citation type="submission" date="2021-10" db="EMBL/GenBank/DDBJ databases">
        <title>Anaerobic single-cell dispensing facilitates the cultivation of human gut bacteria.</title>
        <authorList>
            <person name="Afrizal A."/>
        </authorList>
    </citation>
    <scope>NUCLEOTIDE SEQUENCE [LARGE SCALE GENOMIC DNA]</scope>
    <source>
        <strain evidence="2 3">CLA-AA-H244</strain>
    </source>
</reference>
<dbReference type="InterPro" id="IPR000182">
    <property type="entry name" value="GNAT_dom"/>
</dbReference>
<dbReference type="AlphaFoldDB" id="A0AAE3AXA7"/>
<dbReference type="GO" id="GO:0016747">
    <property type="term" value="F:acyltransferase activity, transferring groups other than amino-acyl groups"/>
    <property type="evidence" value="ECO:0007669"/>
    <property type="project" value="InterPro"/>
</dbReference>
<gene>
    <name evidence="2" type="ORF">LKD45_07835</name>
</gene>
<organism evidence="2 3">
    <name type="scientific">Gallintestinimicrobium propionicum</name>
    <dbReference type="NCBI Taxonomy" id="2981770"/>
    <lineage>
        <taxon>Bacteria</taxon>
        <taxon>Bacillati</taxon>
        <taxon>Bacillota</taxon>
        <taxon>Clostridia</taxon>
        <taxon>Lachnospirales</taxon>
        <taxon>Lachnospiraceae</taxon>
        <taxon>Gallintestinimicrobium</taxon>
    </lineage>
</organism>
<dbReference type="RefSeq" id="WP_308728192.1">
    <property type="nucleotide sequence ID" value="NZ_JAJEQF010000016.1"/>
</dbReference>